<reference evidence="2" key="1">
    <citation type="submission" date="2011-06" db="EMBL/GenBank/DDBJ databases">
        <title>Complete genome sequence of Paenibacillus mucilaginosus KNP414.</title>
        <authorList>
            <person name="Wang J."/>
            <person name="Hu S."/>
            <person name="Hu X."/>
            <person name="Zhang B."/>
            <person name="Dong D."/>
            <person name="Zhang S."/>
            <person name="Zhao K."/>
            <person name="Wu D."/>
        </authorList>
    </citation>
    <scope>NUCLEOTIDE SEQUENCE [LARGE SCALE GENOMIC DNA]</scope>
    <source>
        <strain evidence="2">KNP414</strain>
    </source>
</reference>
<evidence type="ECO:0000313" key="1">
    <source>
        <dbReference type="EMBL" id="AEI44311.1"/>
    </source>
</evidence>
<sequence length="168" mass="18190">MLKNKSLLYGLGLGLMAGALLLELMNTVANPQTAMPQEAAPLDKAQIKELALQHFKVYEKEEAVYDQAQLDQTVQQKVEEERQKLAAAQPAPAPAPADAVKETYIYVFPGTVVSQVGDMLVTSGVIADKNAFLTEMNNRGLNEKVKIGVHVFKGPQTLDQVLAAITGQ</sequence>
<evidence type="ECO:0000313" key="2">
    <source>
        <dbReference type="Proteomes" id="UP000006620"/>
    </source>
</evidence>
<protein>
    <recommendedName>
        <fullName evidence="3">Aminodeoxychorismate lyase</fullName>
    </recommendedName>
</protein>
<dbReference type="KEGG" id="pms:KNP414_05787"/>
<dbReference type="RefSeq" id="WP_013919463.1">
    <property type="nucleotide sequence ID" value="NC_015690.1"/>
</dbReference>
<dbReference type="Gene3D" id="3.30.1490.480">
    <property type="entry name" value="Endolytic murein transglycosylase"/>
    <property type="match status" value="1"/>
</dbReference>
<gene>
    <name evidence="1" type="ordered locus">KNP414_05787</name>
</gene>
<proteinExistence type="predicted"/>
<evidence type="ECO:0008006" key="3">
    <source>
        <dbReference type="Google" id="ProtNLM"/>
    </source>
</evidence>
<accession>F8F705</accession>
<dbReference type="PATRIC" id="fig|1036673.3.peg.5378"/>
<dbReference type="Proteomes" id="UP000006620">
    <property type="component" value="Chromosome"/>
</dbReference>
<dbReference type="AlphaFoldDB" id="F8F705"/>
<organism evidence="1 2">
    <name type="scientific">Paenibacillus mucilaginosus (strain KNP414)</name>
    <dbReference type="NCBI Taxonomy" id="1036673"/>
    <lineage>
        <taxon>Bacteria</taxon>
        <taxon>Bacillati</taxon>
        <taxon>Bacillota</taxon>
        <taxon>Bacilli</taxon>
        <taxon>Bacillales</taxon>
        <taxon>Paenibacillaceae</taxon>
        <taxon>Paenibacillus</taxon>
    </lineage>
</organism>
<dbReference type="HOGENOM" id="CLU_113290_0_0_9"/>
<dbReference type="EMBL" id="CP002869">
    <property type="protein sequence ID" value="AEI44311.1"/>
    <property type="molecule type" value="Genomic_DNA"/>
</dbReference>
<name>F8F705_PAEMK</name>
<reference evidence="1 2" key="2">
    <citation type="journal article" date="2013" name="Genome Announc.">
        <title>Genome Sequence of Growth-Improving Paenibacillus mucilaginosus Strain KNP414.</title>
        <authorList>
            <person name="Lu J.J."/>
            <person name="Wang J.F."/>
            <person name="Hu X.F."/>
        </authorList>
    </citation>
    <scope>NUCLEOTIDE SEQUENCE [LARGE SCALE GENOMIC DNA]</scope>
    <source>
        <strain evidence="1 2">KNP414</strain>
    </source>
</reference>